<dbReference type="GeneID" id="17350226"/>
<comment type="subcellular location">
    <subcellularLocation>
        <location evidence="8">Mitochondrion inner membrane</location>
        <topology evidence="8">Single-pass membrane protein</topology>
    </subcellularLocation>
    <subcellularLocation>
        <location evidence="1">Mitochondrion membrane</location>
        <topology evidence="1">Single-pass membrane protein</topology>
    </subcellularLocation>
</comment>
<dbReference type="OMA" id="QASEQNT"/>
<evidence type="ECO:0000256" key="6">
    <source>
        <dbReference type="ARBA" id="ARBA00023128"/>
    </source>
</evidence>
<keyword evidence="6 8" id="KW-0496">Mitochondrion</keyword>
<accession>E1ZTQ4</accession>
<evidence type="ECO:0000256" key="2">
    <source>
        <dbReference type="ARBA" id="ARBA00010867"/>
    </source>
</evidence>
<comment type="function">
    <text evidence="8">Essential component of the TIM23 complex, a complex that mediates the translocation of transit peptide-containing proteins across the mitochondrial inner membrane.</text>
</comment>
<evidence type="ECO:0000313" key="10">
    <source>
        <dbReference type="Proteomes" id="UP000008141"/>
    </source>
</evidence>
<keyword evidence="3 8" id="KW-0812">Transmembrane</keyword>
<gene>
    <name evidence="9" type="ORF">CHLNCDRAFT_141854</name>
</gene>
<keyword evidence="8" id="KW-0999">Mitochondrion inner membrane</keyword>
<dbReference type="EMBL" id="GL433873">
    <property type="protein sequence ID" value="EFN50809.1"/>
    <property type="molecule type" value="Genomic_DNA"/>
</dbReference>
<evidence type="ECO:0000256" key="4">
    <source>
        <dbReference type="ARBA" id="ARBA00022946"/>
    </source>
</evidence>
<keyword evidence="8" id="KW-0653">Protein transport</keyword>
<dbReference type="STRING" id="554065.E1ZTQ4"/>
<dbReference type="InParanoid" id="E1ZTQ4"/>
<evidence type="ECO:0000256" key="8">
    <source>
        <dbReference type="RuleBase" id="RU367142"/>
    </source>
</evidence>
<feature type="transmembrane region" description="Helical" evidence="8">
    <location>
        <begin position="121"/>
        <end position="143"/>
    </location>
</feature>
<comment type="similarity">
    <text evidence="2 8">Belongs to the TIM21 family.</text>
</comment>
<keyword evidence="4" id="KW-0809">Transit peptide</keyword>
<sequence length="290" mass="30616">MSRARAVAPVLRRLTYSGAAALSDCGRAVQQQQPAALQDGGALLAAARAALRPWNRGGGGGGFACRPLSAAAGEQQAAGKGGRAARRAAAAAEKEGLVSAEEEFSAITDKIPQRPVTATEAGGYSLVIVAALGFAGAVAYAALNELLFQPKEYQCFNHTLSKIKDDPRITVRLGEAPPASRRLPAAVPPPPNSAAPAQAGLGTPAALWFLLDSRRAAFRTVHRVYNDGEGREHVQLQFHMRGPSGRATVNADMHKDGSAWRYNFLYLDVEAPIPQQVVLVRPGQTDATDY</sequence>
<dbReference type="AlphaFoldDB" id="E1ZTQ4"/>
<evidence type="ECO:0000256" key="7">
    <source>
        <dbReference type="ARBA" id="ARBA00023136"/>
    </source>
</evidence>
<keyword evidence="8" id="KW-0813">Transport</keyword>
<dbReference type="RefSeq" id="XP_005842911.1">
    <property type="nucleotide sequence ID" value="XM_005842849.1"/>
</dbReference>
<proteinExistence type="inferred from homology"/>
<dbReference type="InterPro" id="IPR038552">
    <property type="entry name" value="Tim21_IMS_sf"/>
</dbReference>
<dbReference type="PANTHER" id="PTHR13032:SF6">
    <property type="entry name" value="MITOCHONDRIAL IMPORT INNER MEMBRANE TRANSLOCASE SUBUNIT TIM21"/>
    <property type="match status" value="1"/>
</dbReference>
<keyword evidence="5 8" id="KW-1133">Transmembrane helix</keyword>
<dbReference type="eggNOG" id="KOG4836">
    <property type="taxonomic scope" value="Eukaryota"/>
</dbReference>
<organism evidence="10">
    <name type="scientific">Chlorella variabilis</name>
    <name type="common">Green alga</name>
    <dbReference type="NCBI Taxonomy" id="554065"/>
    <lineage>
        <taxon>Eukaryota</taxon>
        <taxon>Viridiplantae</taxon>
        <taxon>Chlorophyta</taxon>
        <taxon>core chlorophytes</taxon>
        <taxon>Trebouxiophyceae</taxon>
        <taxon>Chlorellales</taxon>
        <taxon>Chlorellaceae</taxon>
        <taxon>Chlorella clade</taxon>
        <taxon>Chlorella</taxon>
    </lineage>
</organism>
<dbReference type="FunCoup" id="E1ZTQ4">
    <property type="interactions" value="1493"/>
</dbReference>
<dbReference type="OrthoDB" id="436405at2759"/>
<evidence type="ECO:0000256" key="1">
    <source>
        <dbReference type="ARBA" id="ARBA00004304"/>
    </source>
</evidence>
<keyword evidence="10" id="KW-1185">Reference proteome</keyword>
<evidence type="ECO:0000256" key="3">
    <source>
        <dbReference type="ARBA" id="ARBA00022692"/>
    </source>
</evidence>
<dbReference type="Pfam" id="PF08294">
    <property type="entry name" value="TIM21"/>
    <property type="match status" value="2"/>
</dbReference>
<evidence type="ECO:0000313" key="9">
    <source>
        <dbReference type="EMBL" id="EFN50809.1"/>
    </source>
</evidence>
<dbReference type="Proteomes" id="UP000008141">
    <property type="component" value="Unassembled WGS sequence"/>
</dbReference>
<name>E1ZTQ4_CHLVA</name>
<dbReference type="InterPro" id="IPR013261">
    <property type="entry name" value="Tim21"/>
</dbReference>
<dbReference type="PANTHER" id="PTHR13032">
    <property type="entry name" value="MITOCHONDRIAL IMPORT INNER MEMBRANE TRANSLOCASE SUBUNIT TIM21"/>
    <property type="match status" value="1"/>
</dbReference>
<dbReference type="Gene3D" id="3.10.450.320">
    <property type="entry name" value="Mitochondrial import inner membrane translocase subunit Tim21"/>
    <property type="match status" value="1"/>
</dbReference>
<keyword evidence="7 8" id="KW-0472">Membrane</keyword>
<evidence type="ECO:0000256" key="5">
    <source>
        <dbReference type="ARBA" id="ARBA00022989"/>
    </source>
</evidence>
<comment type="subunit">
    <text evidence="8">Component of the TIM23 complex.</text>
</comment>
<reference evidence="9 10" key="1">
    <citation type="journal article" date="2010" name="Plant Cell">
        <title>The Chlorella variabilis NC64A genome reveals adaptation to photosymbiosis, coevolution with viruses, and cryptic sex.</title>
        <authorList>
            <person name="Blanc G."/>
            <person name="Duncan G."/>
            <person name="Agarkova I."/>
            <person name="Borodovsky M."/>
            <person name="Gurnon J."/>
            <person name="Kuo A."/>
            <person name="Lindquist E."/>
            <person name="Lucas S."/>
            <person name="Pangilinan J."/>
            <person name="Polle J."/>
            <person name="Salamov A."/>
            <person name="Terry A."/>
            <person name="Yamada T."/>
            <person name="Dunigan D.D."/>
            <person name="Grigoriev I.V."/>
            <person name="Claverie J.M."/>
            <person name="Van Etten J.L."/>
        </authorList>
    </citation>
    <scope>NUCLEOTIDE SEQUENCE [LARGE SCALE GENOMIC DNA]</scope>
    <source>
        <strain evidence="9 10">NC64A</strain>
    </source>
</reference>
<dbReference type="KEGG" id="cvr:CHLNCDRAFT_141854"/>
<protein>
    <recommendedName>
        <fullName evidence="8">Mitochondrial import inner membrane translocase subunit Tim21</fullName>
    </recommendedName>
</protein>
<dbReference type="GO" id="GO:0005744">
    <property type="term" value="C:TIM23 mitochondrial import inner membrane translocase complex"/>
    <property type="evidence" value="ECO:0007669"/>
    <property type="project" value="UniProtKB-UniRule"/>
</dbReference>
<dbReference type="GO" id="GO:0030150">
    <property type="term" value="P:protein import into mitochondrial matrix"/>
    <property type="evidence" value="ECO:0007669"/>
    <property type="project" value="UniProtKB-UniRule"/>
</dbReference>
<keyword evidence="8" id="KW-0811">Translocation</keyword>